<dbReference type="CDD" id="cd07756">
    <property type="entry name" value="CYTH-like_Pase_CHAD"/>
    <property type="match status" value="1"/>
</dbReference>
<dbReference type="Gene3D" id="1.40.20.10">
    <property type="entry name" value="CHAD domain"/>
    <property type="match status" value="1"/>
</dbReference>
<feature type="domain" description="CYTH" evidence="1">
    <location>
        <begin position="2"/>
        <end position="199"/>
    </location>
</feature>
<evidence type="ECO:0000259" key="1">
    <source>
        <dbReference type="PROSITE" id="PS51707"/>
    </source>
</evidence>
<dbReference type="Proteomes" id="UP001479520">
    <property type="component" value="Chromosome"/>
</dbReference>
<keyword evidence="4" id="KW-1185">Reference proteome</keyword>
<dbReference type="PROSITE" id="PS51707">
    <property type="entry name" value="CYTH"/>
    <property type="match status" value="1"/>
</dbReference>
<protein>
    <submittedName>
        <fullName evidence="3">CHAD domain-containing protein</fullName>
    </submittedName>
</protein>
<dbReference type="InterPro" id="IPR039013">
    <property type="entry name" value="YgiF"/>
</dbReference>
<name>A0ABZ2XF49_9RHOO</name>
<dbReference type="PANTHER" id="PTHR39569:SF1">
    <property type="entry name" value="INORGANIC TRIPHOSPHATASE"/>
    <property type="match status" value="1"/>
</dbReference>
<dbReference type="PANTHER" id="PTHR39569">
    <property type="entry name" value="INORGANIC TRIPHOSPHATASE"/>
    <property type="match status" value="1"/>
</dbReference>
<dbReference type="EMBL" id="CP151406">
    <property type="protein sequence ID" value="WZJ21248.1"/>
    <property type="molecule type" value="Genomic_DNA"/>
</dbReference>
<dbReference type="RefSeq" id="WP_341743583.1">
    <property type="nucleotide sequence ID" value="NZ_CP151406.1"/>
</dbReference>
<dbReference type="SMART" id="SM01118">
    <property type="entry name" value="CYTH"/>
    <property type="match status" value="1"/>
</dbReference>
<evidence type="ECO:0000259" key="2">
    <source>
        <dbReference type="PROSITE" id="PS51708"/>
    </source>
</evidence>
<dbReference type="SUPFAM" id="SSF55154">
    <property type="entry name" value="CYTH-like phosphatases"/>
    <property type="match status" value="1"/>
</dbReference>
<dbReference type="InterPro" id="IPR007899">
    <property type="entry name" value="CHAD_dom"/>
</dbReference>
<dbReference type="InterPro" id="IPR038186">
    <property type="entry name" value="CHAD_dom_sf"/>
</dbReference>
<dbReference type="InterPro" id="IPR033469">
    <property type="entry name" value="CYTH-like_dom_sf"/>
</dbReference>
<reference evidence="3 4" key="1">
    <citation type="submission" date="2024-04" db="EMBL/GenBank/DDBJ databases">
        <title>Dissimilatory iodate-reducing microorganisms contribute to the enrichment of iodine in groundwater.</title>
        <authorList>
            <person name="Jiang Z."/>
        </authorList>
    </citation>
    <scope>NUCLEOTIDE SEQUENCE [LARGE SCALE GENOMIC DNA]</scope>
    <source>
        <strain evidence="3 4">NCP973</strain>
    </source>
</reference>
<evidence type="ECO:0000313" key="4">
    <source>
        <dbReference type="Proteomes" id="UP001479520"/>
    </source>
</evidence>
<dbReference type="Pfam" id="PF05235">
    <property type="entry name" value="CHAD"/>
    <property type="match status" value="1"/>
</dbReference>
<dbReference type="InterPro" id="IPR023577">
    <property type="entry name" value="CYTH_domain"/>
</dbReference>
<accession>A0ABZ2XF49</accession>
<dbReference type="SMART" id="SM00880">
    <property type="entry name" value="CHAD"/>
    <property type="match status" value="1"/>
</dbReference>
<sequence>MATEIELKLRLDPKTVRKLLAHPLLTSTPSSKQHLLNTYYDTPELDLRARRVAMRFRKKGWEWLLTVKSAEPASGGLAVRNEWETAAVPGVFDFAHVDAAELRHFLEQHRDRLEPAFTTDFRRQAWLLPCGESLIEMALDRGHIAARGRREAICEVELELVSGRIEDIFALTRQLQAQINLHPAVASKAERGYRLYLDEPSQAFRAKPLPINARQTPVAAFRTIALGCLEHFQRNEEGLLAGGEAEFIHQARVALRRLRSAIKLFAPALPEDFVAAYGRSWQTLAGALGDARNWDVFLEETLPPIHAAFPHNHDLHRLRNEARRRVKSARHAIKHLLALKEYPRLMVEFTAAVHALTDTVDIPLKRFADERIAAHTRSVRKMAEQYDTLDPEQRHIMRLRFKKLRYAMEFMTPLLPTRGMKTYLNTLAKLQETLGLINDQVTAELLIHEALGQKSATAAHGWVAGRHELLVGQVPELLVAWLKSGPDRH</sequence>
<gene>
    <name evidence="3" type="ORF">AADV58_15040</name>
</gene>
<dbReference type="PROSITE" id="PS51708">
    <property type="entry name" value="CHAD"/>
    <property type="match status" value="1"/>
</dbReference>
<proteinExistence type="predicted"/>
<feature type="domain" description="CHAD" evidence="2">
    <location>
        <begin position="214"/>
        <end position="487"/>
    </location>
</feature>
<dbReference type="Pfam" id="PF01928">
    <property type="entry name" value="CYTH"/>
    <property type="match status" value="1"/>
</dbReference>
<organism evidence="3 4">
    <name type="scientific">Azonexus hydrophilus</name>
    <dbReference type="NCBI Taxonomy" id="418702"/>
    <lineage>
        <taxon>Bacteria</taxon>
        <taxon>Pseudomonadati</taxon>
        <taxon>Pseudomonadota</taxon>
        <taxon>Betaproteobacteria</taxon>
        <taxon>Rhodocyclales</taxon>
        <taxon>Azonexaceae</taxon>
        <taxon>Azonexus</taxon>
    </lineage>
</organism>
<dbReference type="Gene3D" id="2.40.320.10">
    <property type="entry name" value="Hypothetical Protein Pfu-838710-001"/>
    <property type="match status" value="1"/>
</dbReference>
<evidence type="ECO:0000313" key="3">
    <source>
        <dbReference type="EMBL" id="WZJ21248.1"/>
    </source>
</evidence>